<keyword evidence="3" id="KW-1185">Reference proteome</keyword>
<dbReference type="InterPro" id="IPR036388">
    <property type="entry name" value="WH-like_DNA-bd_sf"/>
</dbReference>
<dbReference type="PANTHER" id="PTHR35807">
    <property type="entry name" value="TRANSCRIPTIONAL REGULATOR REDD-RELATED"/>
    <property type="match status" value="1"/>
</dbReference>
<protein>
    <submittedName>
        <fullName evidence="2">DNA-binding transcriptional activator of the SARP family</fullName>
    </submittedName>
</protein>
<accession>A0A1H9V0S6</accession>
<proteinExistence type="predicted"/>
<gene>
    <name evidence="2" type="ORF">SAMN05216199_2220</name>
</gene>
<reference evidence="3" key="1">
    <citation type="submission" date="2016-10" db="EMBL/GenBank/DDBJ databases">
        <authorList>
            <person name="Varghese N."/>
            <person name="Submissions S."/>
        </authorList>
    </citation>
    <scope>NUCLEOTIDE SEQUENCE [LARGE SCALE GENOMIC DNA]</scope>
    <source>
        <strain evidence="3">CGMCC 1.6963</strain>
    </source>
</reference>
<organism evidence="2 3">
    <name type="scientific">Pedococcus cremeus</name>
    <dbReference type="NCBI Taxonomy" id="587636"/>
    <lineage>
        <taxon>Bacteria</taxon>
        <taxon>Bacillati</taxon>
        <taxon>Actinomycetota</taxon>
        <taxon>Actinomycetes</taxon>
        <taxon>Micrococcales</taxon>
        <taxon>Intrasporangiaceae</taxon>
        <taxon>Pedococcus</taxon>
    </lineage>
</organism>
<name>A0A1H9V0S6_9MICO</name>
<dbReference type="GO" id="GO:0003677">
    <property type="term" value="F:DNA binding"/>
    <property type="evidence" value="ECO:0007669"/>
    <property type="project" value="UniProtKB-KW"/>
</dbReference>
<dbReference type="InterPro" id="IPR005158">
    <property type="entry name" value="BTAD"/>
</dbReference>
<dbReference type="Gene3D" id="1.25.40.10">
    <property type="entry name" value="Tetratricopeptide repeat domain"/>
    <property type="match status" value="2"/>
</dbReference>
<dbReference type="SUPFAM" id="SSF48452">
    <property type="entry name" value="TPR-like"/>
    <property type="match status" value="3"/>
</dbReference>
<dbReference type="EMBL" id="FOHB01000003">
    <property type="protein sequence ID" value="SES15171.1"/>
    <property type="molecule type" value="Genomic_DNA"/>
</dbReference>
<evidence type="ECO:0000313" key="3">
    <source>
        <dbReference type="Proteomes" id="UP000199019"/>
    </source>
</evidence>
<dbReference type="STRING" id="587636.SAMN05216199_2220"/>
<feature type="domain" description="Bacterial transcriptional activator" evidence="1">
    <location>
        <begin position="96"/>
        <end position="231"/>
    </location>
</feature>
<dbReference type="AlphaFoldDB" id="A0A1H9V0S6"/>
<dbReference type="Pfam" id="PF03704">
    <property type="entry name" value="BTAD"/>
    <property type="match status" value="1"/>
</dbReference>
<keyword evidence="2" id="KW-0238">DNA-binding</keyword>
<sequence length="608" mass="64880">MVRVLTVRLLGRPALERDGLPVAPPRGKKAWALLAYLLVADAPPSRQRLVSLFFSDTEDPLGALRWNLSTLRGALGPGVDLGGDPLVLRLVPGDRVDVHLLESTDRWDVHELVRIGGEFLEGVDVDASPAFESWLLVARQRLRAGSHAVLYEAALHSLVTGEVSAAAALAARAVELDPYNGDYHAVLVRALALSGDTRGAERQVEIARELFRDELGLDLPDVVRRAGRTPPAGAAEPVVNPSRASARSYLEAGAASLAVGAADVADAQLRRAVQVSRAVGDQALAAQALVTRAGGMIHGAGGRGAEVAALLHEGLSLARQAGADPIAAAACRELAFLGVQLGHHERTDAWLDEAERFDVDDGERARQLGVRGMNLSDAADYAKALRSLDESIACAERSGLVRQAAWSRAMVGRIHVLRGEPAQAAAVLDESLDALRETRWLAFLPWAEAFRAEAALQSGHDDVATELLDHAWVLATESGDHCWMATVARGQALLAADQGHADQALAWIETGLRPSPWYLWPVANLLDAGCRIAENNTPALADEWSRDLYRLSARGGLREHVVRAQLSRGRRGEPDLAAAARLGAADIDNLALHDLVAAADDPWAPPSA</sequence>
<dbReference type="InterPro" id="IPR051677">
    <property type="entry name" value="AfsR-DnrI-RedD_regulator"/>
</dbReference>
<dbReference type="InterPro" id="IPR011990">
    <property type="entry name" value="TPR-like_helical_dom_sf"/>
</dbReference>
<evidence type="ECO:0000259" key="1">
    <source>
        <dbReference type="SMART" id="SM01043"/>
    </source>
</evidence>
<dbReference type="SMART" id="SM01043">
    <property type="entry name" value="BTAD"/>
    <property type="match status" value="1"/>
</dbReference>
<evidence type="ECO:0000313" key="2">
    <source>
        <dbReference type="EMBL" id="SES15171.1"/>
    </source>
</evidence>
<dbReference type="Proteomes" id="UP000199019">
    <property type="component" value="Unassembled WGS sequence"/>
</dbReference>
<dbReference type="Gene3D" id="1.10.10.10">
    <property type="entry name" value="Winged helix-like DNA-binding domain superfamily/Winged helix DNA-binding domain"/>
    <property type="match status" value="1"/>
</dbReference>